<dbReference type="AlphaFoldDB" id="A0A5C3QB14"/>
<protein>
    <recommendedName>
        <fullName evidence="2">Beta-glucuronidase C-terminal domain-containing protein</fullName>
    </recommendedName>
</protein>
<evidence type="ECO:0000313" key="3">
    <source>
        <dbReference type="EMBL" id="TFK98377.1"/>
    </source>
</evidence>
<dbReference type="InterPro" id="IPR017853">
    <property type="entry name" value="GH"/>
</dbReference>
<proteinExistence type="predicted"/>
<keyword evidence="4" id="KW-1185">Reference proteome</keyword>
<feature type="chain" id="PRO_5022863245" description="Beta-glucuronidase C-terminal domain-containing protein" evidence="1">
    <location>
        <begin position="20"/>
        <end position="591"/>
    </location>
</feature>
<gene>
    <name evidence="3" type="ORF">BDV98DRAFT_211163</name>
</gene>
<dbReference type="Pfam" id="PF16862">
    <property type="entry name" value="Glyco_hydro_79C"/>
    <property type="match status" value="1"/>
</dbReference>
<dbReference type="PANTHER" id="PTHR36183:SF2">
    <property type="entry name" value="BETA-GLUCURONIDASE C-TERMINAL DOMAIN-CONTAINING PROTEIN"/>
    <property type="match status" value="1"/>
</dbReference>
<name>A0A5C3QB14_9AGAR</name>
<dbReference type="Proteomes" id="UP000305067">
    <property type="component" value="Unassembled WGS sequence"/>
</dbReference>
<dbReference type="EMBL" id="ML178840">
    <property type="protein sequence ID" value="TFK98377.1"/>
    <property type="molecule type" value="Genomic_DNA"/>
</dbReference>
<reference evidence="3 4" key="1">
    <citation type="journal article" date="2019" name="Nat. Ecol. Evol.">
        <title>Megaphylogeny resolves global patterns of mushroom evolution.</title>
        <authorList>
            <person name="Varga T."/>
            <person name="Krizsan K."/>
            <person name="Foldi C."/>
            <person name="Dima B."/>
            <person name="Sanchez-Garcia M."/>
            <person name="Sanchez-Ramirez S."/>
            <person name="Szollosi G.J."/>
            <person name="Szarkandi J.G."/>
            <person name="Papp V."/>
            <person name="Albert L."/>
            <person name="Andreopoulos W."/>
            <person name="Angelini C."/>
            <person name="Antonin V."/>
            <person name="Barry K.W."/>
            <person name="Bougher N.L."/>
            <person name="Buchanan P."/>
            <person name="Buyck B."/>
            <person name="Bense V."/>
            <person name="Catcheside P."/>
            <person name="Chovatia M."/>
            <person name="Cooper J."/>
            <person name="Damon W."/>
            <person name="Desjardin D."/>
            <person name="Finy P."/>
            <person name="Geml J."/>
            <person name="Haridas S."/>
            <person name="Hughes K."/>
            <person name="Justo A."/>
            <person name="Karasinski D."/>
            <person name="Kautmanova I."/>
            <person name="Kiss B."/>
            <person name="Kocsube S."/>
            <person name="Kotiranta H."/>
            <person name="LaButti K.M."/>
            <person name="Lechner B.E."/>
            <person name="Liimatainen K."/>
            <person name="Lipzen A."/>
            <person name="Lukacs Z."/>
            <person name="Mihaltcheva S."/>
            <person name="Morgado L.N."/>
            <person name="Niskanen T."/>
            <person name="Noordeloos M.E."/>
            <person name="Ohm R.A."/>
            <person name="Ortiz-Santana B."/>
            <person name="Ovrebo C."/>
            <person name="Racz N."/>
            <person name="Riley R."/>
            <person name="Savchenko A."/>
            <person name="Shiryaev A."/>
            <person name="Soop K."/>
            <person name="Spirin V."/>
            <person name="Szebenyi C."/>
            <person name="Tomsovsky M."/>
            <person name="Tulloss R.E."/>
            <person name="Uehling J."/>
            <person name="Grigoriev I.V."/>
            <person name="Vagvolgyi C."/>
            <person name="Papp T."/>
            <person name="Martin F.M."/>
            <person name="Miettinen O."/>
            <person name="Hibbett D.S."/>
            <person name="Nagy L.G."/>
        </authorList>
    </citation>
    <scope>NUCLEOTIDE SEQUENCE [LARGE SCALE GENOMIC DNA]</scope>
    <source>
        <strain evidence="3 4">CBS 309.79</strain>
    </source>
</reference>
<organism evidence="3 4">
    <name type="scientific">Pterulicium gracile</name>
    <dbReference type="NCBI Taxonomy" id="1884261"/>
    <lineage>
        <taxon>Eukaryota</taxon>
        <taxon>Fungi</taxon>
        <taxon>Dikarya</taxon>
        <taxon>Basidiomycota</taxon>
        <taxon>Agaricomycotina</taxon>
        <taxon>Agaricomycetes</taxon>
        <taxon>Agaricomycetidae</taxon>
        <taxon>Agaricales</taxon>
        <taxon>Pleurotineae</taxon>
        <taxon>Pterulaceae</taxon>
        <taxon>Pterulicium</taxon>
    </lineage>
</organism>
<accession>A0A5C3QB14</accession>
<dbReference type="InterPro" id="IPR031728">
    <property type="entry name" value="GlcAase_C"/>
</dbReference>
<dbReference type="PANTHER" id="PTHR36183">
    <property type="entry name" value="BETA-GLUCURONIDASE"/>
    <property type="match status" value="1"/>
</dbReference>
<dbReference type="OrthoDB" id="2796951at2759"/>
<dbReference type="SUPFAM" id="SSF51445">
    <property type="entry name" value="(Trans)glycosidases"/>
    <property type="match status" value="1"/>
</dbReference>
<dbReference type="InterPro" id="IPR052974">
    <property type="entry name" value="GH79_Enzymes"/>
</dbReference>
<feature type="signal peptide" evidence="1">
    <location>
        <begin position="1"/>
        <end position="19"/>
    </location>
</feature>
<keyword evidence="1" id="KW-0732">Signal</keyword>
<dbReference type="Gene3D" id="3.20.20.80">
    <property type="entry name" value="Glycosidases"/>
    <property type="match status" value="1"/>
</dbReference>
<dbReference type="STRING" id="1884261.A0A5C3QB14"/>
<evidence type="ECO:0000259" key="2">
    <source>
        <dbReference type="Pfam" id="PF16862"/>
    </source>
</evidence>
<feature type="domain" description="Beta-glucuronidase C-terminal" evidence="2">
    <location>
        <begin position="416"/>
        <end position="533"/>
    </location>
</feature>
<evidence type="ECO:0000313" key="4">
    <source>
        <dbReference type="Proteomes" id="UP000305067"/>
    </source>
</evidence>
<evidence type="ECO:0000256" key="1">
    <source>
        <dbReference type="SAM" id="SignalP"/>
    </source>
</evidence>
<sequence>MPSPRSLTTILLLAVGAAAVTVDTSFPSEPPEENKHNVILDNYFGISWELSSFHSLWGNTTESTPHALLNYLSNYEARLQNPLRIRIGGNGMDGSEYDTNFGHRLLEITNDSYYNAIDVRYGPMFFHVLNEVADRVGDMEFIIQMSMQNPGDTNTYLPLAKDAKEILGDRLDAIVVGNEPDLYAGHHVRPGYWIPDYIPEIEEVIRQFKENDLMTDEDSFIAGPGVCCMWSVDELFDAGLDQFPYKYYTTQHYPNHACNGLNDKNTNLTYYRQHSNVREYITWEQTAVDIAKARDVPVILTEYNTAACGGTNLSDTFTATLWALDVGLQAAAVNYSAAYMHTRELGVRYNLFDPPTANTSYLSNWRTGAPYYTGLVMSEAFSSEGSIVVDLSNHTSLLSSASSNVSNFRTDETAVYGIYDKGGSEQGKMVLINYSGGGDTQEPVTFRIPSTTTDSSRAFAYRLLVAPSATSRTPNSTDEDYGLESPITWAGQFVGGNGELVGKQVTVDIPVCTGGGEEGCVVEIEVPSPGAVVVLFNANRDDTFYEGNSTVVGFASEYIAAPESALEGAAAGLRVRGAILAGLLGVVGLLL</sequence>